<proteinExistence type="predicted"/>
<gene>
    <name evidence="1" type="ORF">CBU02nite_07500</name>
    <name evidence="2" type="ORF">GND98_002690</name>
</gene>
<reference evidence="1 3" key="1">
    <citation type="submission" date="2019-07" db="EMBL/GenBank/DDBJ databases">
        <title>Whole genome shotgun sequence of Clostridium butyricum NBRC 3858.</title>
        <authorList>
            <person name="Hosoyama A."/>
            <person name="Uohara A."/>
            <person name="Ohji S."/>
            <person name="Ichikawa N."/>
        </authorList>
    </citation>
    <scope>NUCLEOTIDE SEQUENCE [LARGE SCALE GENOMIC DNA]</scope>
    <source>
        <strain evidence="1 3">NBRC 3858</strain>
    </source>
</reference>
<accession>A0A512TJ15</accession>
<dbReference type="Proteomes" id="UP000321089">
    <property type="component" value="Unassembled WGS sequence"/>
</dbReference>
<comment type="caution">
    <text evidence="1">The sequence shown here is derived from an EMBL/GenBank/DDBJ whole genome shotgun (WGS) entry which is preliminary data.</text>
</comment>
<dbReference type="EMBL" id="BKBC01000007">
    <property type="protein sequence ID" value="GEQ20244.1"/>
    <property type="molecule type" value="Genomic_DNA"/>
</dbReference>
<evidence type="ECO:0000313" key="1">
    <source>
        <dbReference type="EMBL" id="GEQ20244.1"/>
    </source>
</evidence>
<reference evidence="2 4" key="2">
    <citation type="submission" date="2020-01" db="EMBL/GenBank/DDBJ databases">
        <title>Genome sequence of a 1,3-propanediol producer, Clostridium butyricum S3.</title>
        <authorList>
            <person name="Zhou J."/>
        </authorList>
    </citation>
    <scope>NUCLEOTIDE SEQUENCE [LARGE SCALE GENOMIC DNA]</scope>
    <source>
        <strain evidence="2 4">S3</strain>
    </source>
</reference>
<dbReference type="EMBL" id="WOFV02000004">
    <property type="protein sequence ID" value="NAS16815.1"/>
    <property type="molecule type" value="Genomic_DNA"/>
</dbReference>
<dbReference type="AlphaFoldDB" id="A0A512TJ15"/>
<name>A0A512TJ15_CLOBU</name>
<protein>
    <submittedName>
        <fullName evidence="1">Uncharacterized protein</fullName>
    </submittedName>
</protein>
<dbReference type="Proteomes" id="UP000474042">
    <property type="component" value="Unassembled WGS sequence"/>
</dbReference>
<evidence type="ECO:0000313" key="3">
    <source>
        <dbReference type="Proteomes" id="UP000321089"/>
    </source>
</evidence>
<sequence>MYNLQIVEDKYIKTIKLRNKSYKPHIVDKYGERNIYPTIKEEFDKIYGIIILM</sequence>
<evidence type="ECO:0000313" key="2">
    <source>
        <dbReference type="EMBL" id="NAS16815.1"/>
    </source>
</evidence>
<organism evidence="1 3">
    <name type="scientific">Clostridium butyricum</name>
    <dbReference type="NCBI Taxonomy" id="1492"/>
    <lineage>
        <taxon>Bacteria</taxon>
        <taxon>Bacillati</taxon>
        <taxon>Bacillota</taxon>
        <taxon>Clostridia</taxon>
        <taxon>Eubacteriales</taxon>
        <taxon>Clostridiaceae</taxon>
        <taxon>Clostridium</taxon>
    </lineage>
</organism>
<evidence type="ECO:0000313" key="4">
    <source>
        <dbReference type="Proteomes" id="UP000474042"/>
    </source>
</evidence>